<name>A0ABY7NMY7_9SPHN</name>
<protein>
    <submittedName>
        <fullName evidence="1">Uncharacterized protein</fullName>
    </submittedName>
</protein>
<sequence>MRQQECPGGGRDSEEHHLNVRYSLAEINSRLTARHQLRSFAIGADRFPFPVQ</sequence>
<reference evidence="1 2" key="1">
    <citation type="submission" date="2022-12" db="EMBL/GenBank/DDBJ databases">
        <title>Sphingomonas abieness sp. nov., an endophytic bacterium isolated from Abies koreana.</title>
        <authorList>
            <person name="Jiang L."/>
            <person name="Lee J."/>
        </authorList>
    </citation>
    <scope>NUCLEOTIDE SEQUENCE [LARGE SCALE GENOMIC DNA]</scope>
    <source>
        <strain evidence="2">PAMB 00755</strain>
    </source>
</reference>
<evidence type="ECO:0000313" key="2">
    <source>
        <dbReference type="Proteomes" id="UP001210865"/>
    </source>
</evidence>
<dbReference type="Proteomes" id="UP001210865">
    <property type="component" value="Chromosome"/>
</dbReference>
<gene>
    <name evidence="1" type="ORF">PBT88_01695</name>
</gene>
<proteinExistence type="predicted"/>
<keyword evidence="2" id="KW-1185">Reference proteome</keyword>
<evidence type="ECO:0000313" key="1">
    <source>
        <dbReference type="EMBL" id="WBO22887.1"/>
    </source>
</evidence>
<accession>A0ABY7NMY7</accession>
<dbReference type="RefSeq" id="WP_270077526.1">
    <property type="nucleotide sequence ID" value="NZ_CP115174.1"/>
</dbReference>
<organism evidence="1 2">
    <name type="scientific">Sphingomonas abietis</name>
    <dbReference type="NCBI Taxonomy" id="3012344"/>
    <lineage>
        <taxon>Bacteria</taxon>
        <taxon>Pseudomonadati</taxon>
        <taxon>Pseudomonadota</taxon>
        <taxon>Alphaproteobacteria</taxon>
        <taxon>Sphingomonadales</taxon>
        <taxon>Sphingomonadaceae</taxon>
        <taxon>Sphingomonas</taxon>
    </lineage>
</organism>
<dbReference type="EMBL" id="CP115174">
    <property type="protein sequence ID" value="WBO22887.1"/>
    <property type="molecule type" value="Genomic_DNA"/>
</dbReference>